<organism evidence="1">
    <name type="scientific">marine metagenome</name>
    <dbReference type="NCBI Taxonomy" id="408172"/>
    <lineage>
        <taxon>unclassified sequences</taxon>
        <taxon>metagenomes</taxon>
        <taxon>ecological metagenomes</taxon>
    </lineage>
</organism>
<protein>
    <submittedName>
        <fullName evidence="1">Uncharacterized protein</fullName>
    </submittedName>
</protein>
<reference evidence="1" key="1">
    <citation type="submission" date="2018-05" db="EMBL/GenBank/DDBJ databases">
        <authorList>
            <person name="Lanie J.A."/>
            <person name="Ng W.-L."/>
            <person name="Kazmierczak K.M."/>
            <person name="Andrzejewski T.M."/>
            <person name="Davidsen T.M."/>
            <person name="Wayne K.J."/>
            <person name="Tettelin H."/>
            <person name="Glass J.I."/>
            <person name="Rusch D."/>
            <person name="Podicherti R."/>
            <person name="Tsui H.-C.T."/>
            <person name="Winkler M.E."/>
        </authorList>
    </citation>
    <scope>NUCLEOTIDE SEQUENCE</scope>
</reference>
<sequence length="63" mass="7440">MSIDEMKSALADREMDLLDFHTTYCMLMEGCKGYDNMSDEEIEEQHITYFGDSIKKEVEFNFN</sequence>
<proteinExistence type="predicted"/>
<name>A0A383AK19_9ZZZZ</name>
<evidence type="ECO:0000313" key="1">
    <source>
        <dbReference type="EMBL" id="SVE07438.1"/>
    </source>
</evidence>
<dbReference type="AlphaFoldDB" id="A0A383AK19"/>
<dbReference type="EMBL" id="UINC01192337">
    <property type="protein sequence ID" value="SVE07438.1"/>
    <property type="molecule type" value="Genomic_DNA"/>
</dbReference>
<gene>
    <name evidence="1" type="ORF">METZ01_LOCUS460292</name>
</gene>
<accession>A0A383AK19</accession>